<name>A0ACD3ZR92_FUSSC</name>
<dbReference type="Proteomes" id="UP000830768">
    <property type="component" value="Chromosome 13"/>
</dbReference>
<organism evidence="1 2">
    <name type="scientific">Fusarium solani subsp. cucurbitae</name>
    <name type="common">Neocosmosporum cucurbitae</name>
    <dbReference type="NCBI Taxonomy" id="2747967"/>
    <lineage>
        <taxon>Eukaryota</taxon>
        <taxon>Fungi</taxon>
        <taxon>Dikarya</taxon>
        <taxon>Ascomycota</taxon>
        <taxon>Pezizomycotina</taxon>
        <taxon>Sordariomycetes</taxon>
        <taxon>Hypocreomycetidae</taxon>
        <taxon>Hypocreales</taxon>
        <taxon>Nectriaceae</taxon>
        <taxon>Fusarium</taxon>
        <taxon>Fusarium solani species complex</taxon>
    </lineage>
</organism>
<sequence>MAHQTEISDELITKLTSIPELDLSGMIRDLPHSSLGRLDLLPPELLLEVLNLLDFQSLSRISRVSLRGKRTIEALSSYRDVMTHCPTILAALGKTQLLRFHSAALLRQVLLEEQCVSCFEFGAFLFLPTCERVCFECLLQNYAFWLTTVTFAKRWFALTDNQLQRIPIMQSIPGSYCVRYRVKYHRSFRLVSIKQLLQLAIDVHGSAENVAKLKPEPGHRISPKDLYTLRQFHEAPLQPPGCDLSKPPSMPNRVNDKYPGMASIRMPTLTSSGLDYGRLCRGCRYIYDQHSVGSLPASVLQGLVPRGTGPTRPLLAILTRLRSRRGFIDHISQCYGARRLLQNWEEEQ</sequence>
<accession>A0ACD3ZR92</accession>
<evidence type="ECO:0000313" key="2">
    <source>
        <dbReference type="Proteomes" id="UP000830768"/>
    </source>
</evidence>
<keyword evidence="2" id="KW-1185">Reference proteome</keyword>
<reference evidence="1" key="1">
    <citation type="submission" date="2021-11" db="EMBL/GenBank/DDBJ databases">
        <title>Fusarium solani-melongenae Genome sequencing and assembly.</title>
        <authorList>
            <person name="Xie S."/>
            <person name="Huang L."/>
            <person name="Zhang X."/>
        </authorList>
    </citation>
    <scope>NUCLEOTIDE SEQUENCE</scope>
    <source>
        <strain evidence="1">CRI 24-3</strain>
    </source>
</reference>
<proteinExistence type="predicted"/>
<evidence type="ECO:0000313" key="1">
    <source>
        <dbReference type="EMBL" id="UPL03643.1"/>
    </source>
</evidence>
<gene>
    <name evidence="1" type="ORF">LCI18_014577</name>
</gene>
<dbReference type="EMBL" id="CP090041">
    <property type="protein sequence ID" value="UPL03643.1"/>
    <property type="molecule type" value="Genomic_DNA"/>
</dbReference>
<protein>
    <submittedName>
        <fullName evidence="1">Uncharacterized protein</fullName>
    </submittedName>
</protein>